<keyword evidence="4" id="KW-1185">Reference proteome</keyword>
<dbReference type="EMBL" id="CP089983">
    <property type="protein sequence ID" value="WXB10646.1"/>
    <property type="molecule type" value="Genomic_DNA"/>
</dbReference>
<sequence length="51" mass="5991">MPIVGNEASPRRLEGSRRIELFVSKDKELNHCALGCRYFRQEIRLVLLQFT</sequence>
<dbReference type="PROSITE" id="PS51123">
    <property type="entry name" value="OMPA_2"/>
    <property type="match status" value="1"/>
</dbReference>
<keyword evidence="1" id="KW-0472">Membrane</keyword>
<dbReference type="Proteomes" id="UP001374803">
    <property type="component" value="Chromosome"/>
</dbReference>
<evidence type="ECO:0000256" key="1">
    <source>
        <dbReference type="PROSITE-ProRule" id="PRU00473"/>
    </source>
</evidence>
<gene>
    <name evidence="3" type="ORF">LVJ94_25890</name>
</gene>
<feature type="domain" description="OmpA-like" evidence="2">
    <location>
        <begin position="1"/>
        <end position="27"/>
    </location>
</feature>
<evidence type="ECO:0000313" key="3">
    <source>
        <dbReference type="EMBL" id="WXB10646.1"/>
    </source>
</evidence>
<proteinExistence type="predicted"/>
<name>A0ABZ2LN85_9BACT</name>
<evidence type="ECO:0000259" key="2">
    <source>
        <dbReference type="PROSITE" id="PS51123"/>
    </source>
</evidence>
<reference evidence="3" key="1">
    <citation type="submission" date="2021-12" db="EMBL/GenBank/DDBJ databases">
        <title>Discovery of the Pendulisporaceae a myxobacterial family with distinct sporulation behavior and unique specialized metabolism.</title>
        <authorList>
            <person name="Garcia R."/>
            <person name="Popoff A."/>
            <person name="Bader C.D."/>
            <person name="Loehr J."/>
            <person name="Walesch S."/>
            <person name="Walt C."/>
            <person name="Boldt J."/>
            <person name="Bunk B."/>
            <person name="Haeckl F.J.F.P.J."/>
            <person name="Gunesch A.P."/>
            <person name="Birkelbach J."/>
            <person name="Nuebel U."/>
            <person name="Pietschmann T."/>
            <person name="Bach T."/>
            <person name="Mueller R."/>
        </authorList>
    </citation>
    <scope>NUCLEOTIDE SEQUENCE</scope>
    <source>
        <strain evidence="3">MSr11367</strain>
    </source>
</reference>
<evidence type="ECO:0000313" key="4">
    <source>
        <dbReference type="Proteomes" id="UP001374803"/>
    </source>
</evidence>
<dbReference type="InterPro" id="IPR006665">
    <property type="entry name" value="OmpA-like"/>
</dbReference>
<dbReference type="RefSeq" id="WP_394840319.1">
    <property type="nucleotide sequence ID" value="NZ_CP089929.1"/>
</dbReference>
<organism evidence="3 4">
    <name type="scientific">Pendulispora rubella</name>
    <dbReference type="NCBI Taxonomy" id="2741070"/>
    <lineage>
        <taxon>Bacteria</taxon>
        <taxon>Pseudomonadati</taxon>
        <taxon>Myxococcota</taxon>
        <taxon>Myxococcia</taxon>
        <taxon>Myxococcales</taxon>
        <taxon>Sorangiineae</taxon>
        <taxon>Pendulisporaceae</taxon>
        <taxon>Pendulispora</taxon>
    </lineage>
</organism>
<accession>A0ABZ2LN85</accession>
<protein>
    <recommendedName>
        <fullName evidence="2">OmpA-like domain-containing protein</fullName>
    </recommendedName>
</protein>